<evidence type="ECO:0000313" key="7">
    <source>
        <dbReference type="EMBL" id="CAA9319802.1"/>
    </source>
</evidence>
<dbReference type="CDD" id="cd13925">
    <property type="entry name" value="RPF"/>
    <property type="match status" value="1"/>
</dbReference>
<dbReference type="Pfam" id="PF06737">
    <property type="entry name" value="Transglycosylas"/>
    <property type="match status" value="1"/>
</dbReference>
<dbReference type="Gene3D" id="2.20.230.10">
    <property type="entry name" value="Resuscitation-promoting factor rpfb"/>
    <property type="match status" value="1"/>
</dbReference>
<feature type="signal peptide" evidence="5">
    <location>
        <begin position="1"/>
        <end position="33"/>
    </location>
</feature>
<feature type="region of interest" description="Disordered" evidence="4">
    <location>
        <begin position="285"/>
        <end position="311"/>
    </location>
</feature>
<protein>
    <submittedName>
        <fullName evidence="7">Cell wall-binding protein</fullName>
    </submittedName>
</protein>
<feature type="chain" id="PRO_5026902239" evidence="5">
    <location>
        <begin position="34"/>
        <end position="386"/>
    </location>
</feature>
<sequence>MTASLFARATRKPALPLAAVAVTAAVVGGAAWAATGKTATLTVDGQPRQVDFRGSTAADVLAAAGVDAGRRDVLVPAPSSEVADGDTVALRRARQVELVVDGAPRTVWVTAASVDEALTQVGLTERGLALSASRSRGIPLDGMQLAVSTPKRLTVVAGGRPIVRTTTAPTVGVALRQLGLTVDADDRVTHPATQRVVEGLKVKVVEVRKDRVHEAASLPFATQRRADSSLVEGTTRVVRAGSAGRLRRTVERTFADGRLEKRALVKSETLAAPVARVVAVGTRPAPVAPRANAGGSSSASGGSSSGAPAGGGWAALAQCESGGNPRAVSATGKYRGLYQFSRETWRSVGGTGDPAAASPAEQTRRAQMLYERSGAGQWPECGRHLR</sequence>
<dbReference type="InterPro" id="IPR011098">
    <property type="entry name" value="G5_dom"/>
</dbReference>
<gene>
    <name evidence="7" type="ORF">AVDCRST_MAG07-1202</name>
</gene>
<dbReference type="Pfam" id="PF07501">
    <property type="entry name" value="G5"/>
    <property type="match status" value="1"/>
</dbReference>
<evidence type="ECO:0000256" key="5">
    <source>
        <dbReference type="SAM" id="SignalP"/>
    </source>
</evidence>
<dbReference type="InterPro" id="IPR007137">
    <property type="entry name" value="DUF348"/>
</dbReference>
<dbReference type="PROSITE" id="PS51109">
    <property type="entry name" value="G5"/>
    <property type="match status" value="1"/>
</dbReference>
<keyword evidence="2 5" id="KW-0732">Signal</keyword>
<feature type="domain" description="G5" evidence="6">
    <location>
        <begin position="204"/>
        <end position="284"/>
    </location>
</feature>
<dbReference type="Gene3D" id="1.10.530.10">
    <property type="match status" value="1"/>
</dbReference>
<dbReference type="InterPro" id="IPR023346">
    <property type="entry name" value="Lysozyme-like_dom_sf"/>
</dbReference>
<name>A0A6J4KZM1_9ACTN</name>
<dbReference type="SMART" id="SM01208">
    <property type="entry name" value="G5"/>
    <property type="match status" value="1"/>
</dbReference>
<keyword evidence="3" id="KW-0378">Hydrolase</keyword>
<dbReference type="SUPFAM" id="SSF53955">
    <property type="entry name" value="Lysozyme-like"/>
    <property type="match status" value="1"/>
</dbReference>
<evidence type="ECO:0000256" key="1">
    <source>
        <dbReference type="ARBA" id="ARBA00010830"/>
    </source>
</evidence>
<feature type="compositionally biased region" description="Low complexity" evidence="4">
    <location>
        <begin position="291"/>
        <end position="307"/>
    </location>
</feature>
<comment type="similarity">
    <text evidence="1">Belongs to the transglycosylase family. Rpf subfamily.</text>
</comment>
<evidence type="ECO:0000256" key="3">
    <source>
        <dbReference type="ARBA" id="ARBA00022801"/>
    </source>
</evidence>
<accession>A0A6J4KZM1</accession>
<dbReference type="InterPro" id="IPR010618">
    <property type="entry name" value="RPF"/>
</dbReference>
<proteinExistence type="inferred from homology"/>
<evidence type="ECO:0000256" key="4">
    <source>
        <dbReference type="SAM" id="MobiDB-lite"/>
    </source>
</evidence>
<dbReference type="Pfam" id="PF03990">
    <property type="entry name" value="DUF348"/>
    <property type="match status" value="3"/>
</dbReference>
<organism evidence="7">
    <name type="scientific">uncultured Frankineae bacterium</name>
    <dbReference type="NCBI Taxonomy" id="437475"/>
    <lineage>
        <taxon>Bacteria</taxon>
        <taxon>Bacillati</taxon>
        <taxon>Actinomycetota</taxon>
        <taxon>Actinomycetes</taxon>
        <taxon>Frankiales</taxon>
        <taxon>environmental samples</taxon>
    </lineage>
</organism>
<evidence type="ECO:0000259" key="6">
    <source>
        <dbReference type="PROSITE" id="PS51109"/>
    </source>
</evidence>
<reference evidence="7" key="1">
    <citation type="submission" date="2020-02" db="EMBL/GenBank/DDBJ databases">
        <authorList>
            <person name="Meier V. D."/>
        </authorList>
    </citation>
    <scope>NUCLEOTIDE SEQUENCE</scope>
    <source>
        <strain evidence="7">AVDCRST_MAG07</strain>
    </source>
</reference>
<dbReference type="EMBL" id="CADCUB010000055">
    <property type="protein sequence ID" value="CAA9319802.1"/>
    <property type="molecule type" value="Genomic_DNA"/>
</dbReference>
<evidence type="ECO:0000256" key="2">
    <source>
        <dbReference type="ARBA" id="ARBA00022729"/>
    </source>
</evidence>
<dbReference type="GO" id="GO:0016787">
    <property type="term" value="F:hydrolase activity"/>
    <property type="evidence" value="ECO:0007669"/>
    <property type="project" value="UniProtKB-KW"/>
</dbReference>
<dbReference type="AlphaFoldDB" id="A0A6J4KZM1"/>